<feature type="chain" id="PRO_5022160852" description="SH3b domain-containing protein" evidence="1">
    <location>
        <begin position="26"/>
        <end position="234"/>
    </location>
</feature>
<dbReference type="OrthoDB" id="7596208at2"/>
<sequence length="234" mass="24951">MLNRSLRWMLVALGLSAFPPIGVSAQGAPSTPLPAGVTACKFSALSNDPDPAGLNVREAPDRNARVLGRLPPVEIGGESVLAVIHVIGYRKGWFLIEVGDGPAYDDTNLPPHRLKPYSGRGWVAGSMLTAGLLRNTLKQAPSERSADVIDLRVLDKDGIPLTDPQHVKMRRIIACSGDWVQVEVALEKGMKPLLESGAPKGTVRGWADGTCAEQFAVCPNPDTPWSPPASLPPE</sequence>
<proteinExistence type="predicted"/>
<comment type="caution">
    <text evidence="2">The sequence shown here is derived from an EMBL/GenBank/DDBJ whole genome shotgun (WGS) entry which is preliminary data.</text>
</comment>
<evidence type="ECO:0000256" key="1">
    <source>
        <dbReference type="SAM" id="SignalP"/>
    </source>
</evidence>
<dbReference type="RefSeq" id="WP_147154338.1">
    <property type="nucleotide sequence ID" value="NZ_BKAJ01000114.1"/>
</dbReference>
<dbReference type="EMBL" id="BKAJ01000114">
    <property type="protein sequence ID" value="GEP58961.1"/>
    <property type="molecule type" value="Genomic_DNA"/>
</dbReference>
<evidence type="ECO:0008006" key="4">
    <source>
        <dbReference type="Google" id="ProtNLM"/>
    </source>
</evidence>
<dbReference type="Gene3D" id="2.30.30.40">
    <property type="entry name" value="SH3 Domains"/>
    <property type="match status" value="1"/>
</dbReference>
<reference evidence="2 3" key="1">
    <citation type="submission" date="2019-07" db="EMBL/GenBank/DDBJ databases">
        <title>Whole genome shotgun sequence of Reyranella soli NBRC 108950.</title>
        <authorList>
            <person name="Hosoyama A."/>
            <person name="Uohara A."/>
            <person name="Ohji S."/>
            <person name="Ichikawa N."/>
        </authorList>
    </citation>
    <scope>NUCLEOTIDE SEQUENCE [LARGE SCALE GENOMIC DNA]</scope>
    <source>
        <strain evidence="2 3">NBRC 108950</strain>
    </source>
</reference>
<evidence type="ECO:0000313" key="2">
    <source>
        <dbReference type="EMBL" id="GEP58961.1"/>
    </source>
</evidence>
<dbReference type="Proteomes" id="UP000321058">
    <property type="component" value="Unassembled WGS sequence"/>
</dbReference>
<keyword evidence="3" id="KW-1185">Reference proteome</keyword>
<keyword evidence="1" id="KW-0732">Signal</keyword>
<name>A0A512NJ29_9HYPH</name>
<gene>
    <name evidence="2" type="ORF">RSO01_61270</name>
</gene>
<dbReference type="AlphaFoldDB" id="A0A512NJ29"/>
<accession>A0A512NJ29</accession>
<protein>
    <recommendedName>
        <fullName evidence="4">SH3b domain-containing protein</fullName>
    </recommendedName>
</protein>
<evidence type="ECO:0000313" key="3">
    <source>
        <dbReference type="Proteomes" id="UP000321058"/>
    </source>
</evidence>
<feature type="signal peptide" evidence="1">
    <location>
        <begin position="1"/>
        <end position="25"/>
    </location>
</feature>
<organism evidence="2 3">
    <name type="scientific">Reyranella soli</name>
    <dbReference type="NCBI Taxonomy" id="1230389"/>
    <lineage>
        <taxon>Bacteria</taxon>
        <taxon>Pseudomonadati</taxon>
        <taxon>Pseudomonadota</taxon>
        <taxon>Alphaproteobacteria</taxon>
        <taxon>Hyphomicrobiales</taxon>
        <taxon>Reyranellaceae</taxon>
        <taxon>Reyranella</taxon>
    </lineage>
</organism>